<dbReference type="Proteomes" id="UP001055811">
    <property type="component" value="Linkage Group LG04"/>
</dbReference>
<reference evidence="1 2" key="2">
    <citation type="journal article" date="2022" name="Mol. Ecol. Resour.">
        <title>The genomes of chicory, endive, great burdock and yacon provide insights into Asteraceae paleo-polyploidization history and plant inulin production.</title>
        <authorList>
            <person name="Fan W."/>
            <person name="Wang S."/>
            <person name="Wang H."/>
            <person name="Wang A."/>
            <person name="Jiang F."/>
            <person name="Liu H."/>
            <person name="Zhao H."/>
            <person name="Xu D."/>
            <person name="Zhang Y."/>
        </authorList>
    </citation>
    <scope>NUCLEOTIDE SEQUENCE [LARGE SCALE GENOMIC DNA]</scope>
    <source>
        <strain evidence="2">cv. Punajuju</strain>
        <tissue evidence="1">Leaves</tissue>
    </source>
</reference>
<reference evidence="2" key="1">
    <citation type="journal article" date="2022" name="Mol. Ecol. Resour.">
        <title>The genomes of chicory, endive, great burdock and yacon provide insights into Asteraceae palaeo-polyploidization history and plant inulin production.</title>
        <authorList>
            <person name="Fan W."/>
            <person name="Wang S."/>
            <person name="Wang H."/>
            <person name="Wang A."/>
            <person name="Jiang F."/>
            <person name="Liu H."/>
            <person name="Zhao H."/>
            <person name="Xu D."/>
            <person name="Zhang Y."/>
        </authorList>
    </citation>
    <scope>NUCLEOTIDE SEQUENCE [LARGE SCALE GENOMIC DNA]</scope>
    <source>
        <strain evidence="2">cv. Punajuju</strain>
    </source>
</reference>
<dbReference type="EMBL" id="CM042012">
    <property type="protein sequence ID" value="KAI3751632.1"/>
    <property type="molecule type" value="Genomic_DNA"/>
</dbReference>
<comment type="caution">
    <text evidence="1">The sequence shown here is derived from an EMBL/GenBank/DDBJ whole genome shotgun (WGS) entry which is preliminary data.</text>
</comment>
<proteinExistence type="predicted"/>
<organism evidence="1 2">
    <name type="scientific">Cichorium intybus</name>
    <name type="common">Chicory</name>
    <dbReference type="NCBI Taxonomy" id="13427"/>
    <lineage>
        <taxon>Eukaryota</taxon>
        <taxon>Viridiplantae</taxon>
        <taxon>Streptophyta</taxon>
        <taxon>Embryophyta</taxon>
        <taxon>Tracheophyta</taxon>
        <taxon>Spermatophyta</taxon>
        <taxon>Magnoliopsida</taxon>
        <taxon>eudicotyledons</taxon>
        <taxon>Gunneridae</taxon>
        <taxon>Pentapetalae</taxon>
        <taxon>asterids</taxon>
        <taxon>campanulids</taxon>
        <taxon>Asterales</taxon>
        <taxon>Asteraceae</taxon>
        <taxon>Cichorioideae</taxon>
        <taxon>Cichorieae</taxon>
        <taxon>Cichoriinae</taxon>
        <taxon>Cichorium</taxon>
    </lineage>
</organism>
<gene>
    <name evidence="1" type="ORF">L2E82_22723</name>
</gene>
<protein>
    <submittedName>
        <fullName evidence="1">Uncharacterized protein</fullName>
    </submittedName>
</protein>
<evidence type="ECO:0000313" key="1">
    <source>
        <dbReference type="EMBL" id="KAI3751632.1"/>
    </source>
</evidence>
<keyword evidence="2" id="KW-1185">Reference proteome</keyword>
<evidence type="ECO:0000313" key="2">
    <source>
        <dbReference type="Proteomes" id="UP001055811"/>
    </source>
</evidence>
<accession>A0ACB9DZI8</accession>
<sequence>MLQKKLGNILCPKWAKEFFMGSVNSLDITRQLVSKFKGPLKSGKKGPTRKSNVHDEGEVGNEGNENEAGDGVYKSEAANAGTQTEAGNEVNELQAGNEVNESEAANAGTQTEAGNEFNETESRNGDNESVMVNEEDLIGTMTQESTTLGEHMLKGQSG</sequence>
<name>A0ACB9DZI8_CICIN</name>